<dbReference type="InterPro" id="IPR033932">
    <property type="entry name" value="YtcJ-like"/>
</dbReference>
<accession>A0A9D1I4E3</accession>
<feature type="domain" description="Amidohydrolase 3" evidence="1">
    <location>
        <begin position="47"/>
        <end position="538"/>
    </location>
</feature>
<sequence>MKTILYHAKVYLEKGRYAQAVLIENGVIKKVGSDEEILSSGGDAAHIIDCRGRTLIPGLNDSHMHFMQFGETLNQAQIDGVTSIDEMIRICREFAEKHPERVRNGMHAIGWNQDLFTDGDRLPDRHDLDKISTEYPIVLERVCGHIVSTNTKLIEMLGIDGNSPQFPDGDFLIGDDGYPNGIFTANACNIAKAIIPDFSMEERRQIMLDTMQYAVSHGLTSIQSNDVGTTFMDGPAAFKMFHDIYDNGEALIRYRHQVCFNDIEAFADYLENGEFAEGKYEKDSWLTLGPLKLFKDGSLGARTAFMKNGYSGDRDNHGLEWIKSEEMEKYCQMAKEHGMQVVTHVIGDEAIEKTIDCYEHAFVDGENKLRHGLIHCQITDQKLLDRIAEKGILVFAQPIFLDYDMSIVEELCGKELASTSYAFGTLIRKGVHLSYGTDCPVEDCNPFPNIYMAVTRKNREGRPEDGFYPEECVDVETAIDAYTIESAYAEFMEDRKGRIKEGYYADMVLLDRDIFTVDPMEIKDIMPVMTMVGGKIVYKNHDEM</sequence>
<reference evidence="2" key="2">
    <citation type="journal article" date="2021" name="PeerJ">
        <title>Extensive microbial diversity within the chicken gut microbiome revealed by metagenomics and culture.</title>
        <authorList>
            <person name="Gilroy R."/>
            <person name="Ravi A."/>
            <person name="Getino M."/>
            <person name="Pursley I."/>
            <person name="Horton D.L."/>
            <person name="Alikhan N.F."/>
            <person name="Baker D."/>
            <person name="Gharbi K."/>
            <person name="Hall N."/>
            <person name="Watson M."/>
            <person name="Adriaenssens E.M."/>
            <person name="Foster-Nyarko E."/>
            <person name="Jarju S."/>
            <person name="Secka A."/>
            <person name="Antonio M."/>
            <person name="Oren A."/>
            <person name="Chaudhuri R.R."/>
            <person name="La Ragione R."/>
            <person name="Hildebrand F."/>
            <person name="Pallen M.J."/>
        </authorList>
    </citation>
    <scope>NUCLEOTIDE SEQUENCE</scope>
    <source>
        <strain evidence="2">11300</strain>
    </source>
</reference>
<reference evidence="2" key="1">
    <citation type="submission" date="2020-10" db="EMBL/GenBank/DDBJ databases">
        <authorList>
            <person name="Gilroy R."/>
        </authorList>
    </citation>
    <scope>NUCLEOTIDE SEQUENCE</scope>
    <source>
        <strain evidence="2">11300</strain>
    </source>
</reference>
<dbReference type="InterPro" id="IPR011059">
    <property type="entry name" value="Metal-dep_hydrolase_composite"/>
</dbReference>
<proteinExistence type="predicted"/>
<dbReference type="InterPro" id="IPR032466">
    <property type="entry name" value="Metal_Hydrolase"/>
</dbReference>
<dbReference type="SUPFAM" id="SSF51556">
    <property type="entry name" value="Metallo-dependent hydrolases"/>
    <property type="match status" value="1"/>
</dbReference>
<dbReference type="PANTHER" id="PTHR22642:SF2">
    <property type="entry name" value="PROTEIN LONG AFTER FAR-RED 3"/>
    <property type="match status" value="1"/>
</dbReference>
<dbReference type="Gene3D" id="2.30.40.10">
    <property type="entry name" value="Urease, subunit C, domain 1"/>
    <property type="match status" value="1"/>
</dbReference>
<organism evidence="2 3">
    <name type="scientific">Candidatus Fimisoma avicola</name>
    <dbReference type="NCBI Taxonomy" id="2840826"/>
    <lineage>
        <taxon>Bacteria</taxon>
        <taxon>Bacillati</taxon>
        <taxon>Bacillota</taxon>
        <taxon>Clostridia</taxon>
        <taxon>Eubacteriales</taxon>
        <taxon>Candidatus Fimisoma</taxon>
    </lineage>
</organism>
<gene>
    <name evidence="2" type="ORF">IAD16_06510</name>
</gene>
<dbReference type="EMBL" id="DVMO01000095">
    <property type="protein sequence ID" value="HIU28009.1"/>
    <property type="molecule type" value="Genomic_DNA"/>
</dbReference>
<dbReference type="SUPFAM" id="SSF51338">
    <property type="entry name" value="Composite domain of metallo-dependent hydrolases"/>
    <property type="match status" value="1"/>
</dbReference>
<dbReference type="Proteomes" id="UP000824091">
    <property type="component" value="Unassembled WGS sequence"/>
</dbReference>
<comment type="caution">
    <text evidence="2">The sequence shown here is derived from an EMBL/GenBank/DDBJ whole genome shotgun (WGS) entry which is preliminary data.</text>
</comment>
<dbReference type="Pfam" id="PF07969">
    <property type="entry name" value="Amidohydro_3"/>
    <property type="match status" value="1"/>
</dbReference>
<name>A0A9D1I4E3_9FIRM</name>
<dbReference type="AlphaFoldDB" id="A0A9D1I4E3"/>
<dbReference type="Gene3D" id="3.20.20.140">
    <property type="entry name" value="Metal-dependent hydrolases"/>
    <property type="match status" value="1"/>
</dbReference>
<evidence type="ECO:0000313" key="2">
    <source>
        <dbReference type="EMBL" id="HIU28009.1"/>
    </source>
</evidence>
<dbReference type="CDD" id="cd01300">
    <property type="entry name" value="YtcJ_like"/>
    <property type="match status" value="1"/>
</dbReference>
<protein>
    <submittedName>
        <fullName evidence="2">Amidohydrolase</fullName>
    </submittedName>
</protein>
<evidence type="ECO:0000313" key="3">
    <source>
        <dbReference type="Proteomes" id="UP000824091"/>
    </source>
</evidence>
<dbReference type="InterPro" id="IPR013108">
    <property type="entry name" value="Amidohydro_3"/>
</dbReference>
<dbReference type="GO" id="GO:0016810">
    <property type="term" value="F:hydrolase activity, acting on carbon-nitrogen (but not peptide) bonds"/>
    <property type="evidence" value="ECO:0007669"/>
    <property type="project" value="InterPro"/>
</dbReference>
<evidence type="ECO:0000259" key="1">
    <source>
        <dbReference type="Pfam" id="PF07969"/>
    </source>
</evidence>
<dbReference type="PANTHER" id="PTHR22642">
    <property type="entry name" value="IMIDAZOLONEPROPIONASE"/>
    <property type="match status" value="1"/>
</dbReference>
<dbReference type="Gene3D" id="3.10.310.70">
    <property type="match status" value="1"/>
</dbReference>